<name>A0A0R3R0A1_9BILA</name>
<dbReference type="WBParaSite" id="BTMF_0001342501-mRNA-1">
    <property type="protein sequence ID" value="BTMF_0001342501-mRNA-1"/>
    <property type="gene ID" value="BTMF_0001342501"/>
</dbReference>
<reference evidence="1" key="1">
    <citation type="submission" date="2017-02" db="UniProtKB">
        <authorList>
            <consortium name="WormBaseParasite"/>
        </authorList>
    </citation>
    <scope>IDENTIFICATION</scope>
</reference>
<accession>A0A0R3R0A1</accession>
<organism evidence="1">
    <name type="scientific">Brugia timori</name>
    <dbReference type="NCBI Taxonomy" id="42155"/>
    <lineage>
        <taxon>Eukaryota</taxon>
        <taxon>Metazoa</taxon>
        <taxon>Ecdysozoa</taxon>
        <taxon>Nematoda</taxon>
        <taxon>Chromadorea</taxon>
        <taxon>Rhabditida</taxon>
        <taxon>Spirurina</taxon>
        <taxon>Spiruromorpha</taxon>
        <taxon>Filarioidea</taxon>
        <taxon>Onchocercidae</taxon>
        <taxon>Brugia</taxon>
    </lineage>
</organism>
<proteinExistence type="predicted"/>
<evidence type="ECO:0000313" key="1">
    <source>
        <dbReference type="WBParaSite" id="BTMF_0001342501-mRNA-1"/>
    </source>
</evidence>
<dbReference type="AlphaFoldDB" id="A0A0R3R0A1"/>
<sequence length="36" mass="4160">MISVVVEGEHKTSKETIMATLKDLYGKLVFVRNQFF</sequence>
<protein>
    <submittedName>
        <fullName evidence="1">Transposase</fullName>
    </submittedName>
</protein>